<dbReference type="RefSeq" id="WP_129217533.1">
    <property type="nucleotide sequence ID" value="NZ_QYBC01000002.1"/>
</dbReference>
<keyword evidence="3" id="KW-1185">Reference proteome</keyword>
<evidence type="ECO:0008006" key="4">
    <source>
        <dbReference type="Google" id="ProtNLM"/>
    </source>
</evidence>
<name>A0A4Q2RGB3_9HYPH</name>
<dbReference type="AlphaFoldDB" id="A0A4Q2RGB3"/>
<feature type="region of interest" description="Disordered" evidence="1">
    <location>
        <begin position="1"/>
        <end position="25"/>
    </location>
</feature>
<protein>
    <recommendedName>
        <fullName evidence="4">PilZ domain-containing protein</fullName>
    </recommendedName>
</protein>
<dbReference type="SUPFAM" id="SSF141371">
    <property type="entry name" value="PilZ domain-like"/>
    <property type="match status" value="1"/>
</dbReference>
<dbReference type="Proteomes" id="UP000289411">
    <property type="component" value="Unassembled WGS sequence"/>
</dbReference>
<dbReference type="EMBL" id="QYBC01000002">
    <property type="protein sequence ID" value="RYB06993.1"/>
    <property type="molecule type" value="Genomic_DNA"/>
</dbReference>
<proteinExistence type="predicted"/>
<accession>A0A4Q2RGB3</accession>
<feature type="compositionally biased region" description="Low complexity" evidence="1">
    <location>
        <begin position="8"/>
        <end position="17"/>
    </location>
</feature>
<comment type="caution">
    <text evidence="2">The sequence shown here is derived from an EMBL/GenBank/DDBJ whole genome shotgun (WGS) entry which is preliminary data.</text>
</comment>
<gene>
    <name evidence="2" type="ORF">D3272_02600</name>
</gene>
<evidence type="ECO:0000313" key="2">
    <source>
        <dbReference type="EMBL" id="RYB06993.1"/>
    </source>
</evidence>
<evidence type="ECO:0000256" key="1">
    <source>
        <dbReference type="SAM" id="MobiDB-lite"/>
    </source>
</evidence>
<organism evidence="2 3">
    <name type="scientific">Lichenibacterium ramalinae</name>
    <dbReference type="NCBI Taxonomy" id="2316527"/>
    <lineage>
        <taxon>Bacteria</taxon>
        <taxon>Pseudomonadati</taxon>
        <taxon>Pseudomonadota</taxon>
        <taxon>Alphaproteobacteria</taxon>
        <taxon>Hyphomicrobiales</taxon>
        <taxon>Lichenihabitantaceae</taxon>
        <taxon>Lichenibacterium</taxon>
    </lineage>
</organism>
<reference evidence="2 3" key="2">
    <citation type="submission" date="2019-02" db="EMBL/GenBank/DDBJ databases">
        <title>'Lichenibacterium ramalinii' gen. nov. sp. nov., 'Lichenibacterium minor' gen. nov. sp. nov.</title>
        <authorList>
            <person name="Pankratov T."/>
        </authorList>
    </citation>
    <scope>NUCLEOTIDE SEQUENCE [LARGE SCALE GENOMIC DNA]</scope>
    <source>
        <strain evidence="2 3">RmlP001</strain>
    </source>
</reference>
<evidence type="ECO:0000313" key="3">
    <source>
        <dbReference type="Proteomes" id="UP000289411"/>
    </source>
</evidence>
<sequence length="112" mass="12453">MPKKTASAARPRVPAPRVGDKPAGKVARAELRHRTKLREGRLLRLDRSVIAECLFYDISLHGACVRLPADIPVPRRLLVLDGRSEALVPAELRWRKDCHIGLFITDGIAAWG</sequence>
<reference evidence="2 3" key="1">
    <citation type="submission" date="2018-09" db="EMBL/GenBank/DDBJ databases">
        <authorList>
            <person name="Grouzdev D.S."/>
            <person name="Krutkina M.S."/>
        </authorList>
    </citation>
    <scope>NUCLEOTIDE SEQUENCE [LARGE SCALE GENOMIC DNA]</scope>
    <source>
        <strain evidence="2 3">RmlP001</strain>
    </source>
</reference>
<dbReference type="OrthoDB" id="7950104at2"/>